<keyword evidence="1" id="KW-0812">Transmembrane</keyword>
<sequence>MATHHEYNLIIAIIFNLTIGLTLVPLIESHTVWVHNKMWPGTYGMLAVMVNGQERNSGASYARHGFSVEVFDDVKTFNLSFSVEASSEKDKNRGPFSNDKDHEWKFTGSIDAWNIEELS</sequence>
<protein>
    <submittedName>
        <fullName evidence="2">4103_t:CDS:1</fullName>
    </submittedName>
</protein>
<reference evidence="2" key="1">
    <citation type="submission" date="2021-06" db="EMBL/GenBank/DDBJ databases">
        <authorList>
            <person name="Kallberg Y."/>
            <person name="Tangrot J."/>
            <person name="Rosling A."/>
        </authorList>
    </citation>
    <scope>NUCLEOTIDE SEQUENCE</scope>
    <source>
        <strain evidence="2">AZ414A</strain>
    </source>
</reference>
<name>A0A9N8ZNU6_9GLOM</name>
<evidence type="ECO:0000313" key="3">
    <source>
        <dbReference type="Proteomes" id="UP000789706"/>
    </source>
</evidence>
<feature type="transmembrane region" description="Helical" evidence="1">
    <location>
        <begin position="7"/>
        <end position="27"/>
    </location>
</feature>
<dbReference type="OrthoDB" id="2306809at2759"/>
<gene>
    <name evidence="2" type="ORF">DEBURN_LOCUS4734</name>
</gene>
<accession>A0A9N8ZNU6</accession>
<dbReference type="EMBL" id="CAJVPK010000379">
    <property type="protein sequence ID" value="CAG8502169.1"/>
    <property type="molecule type" value="Genomic_DNA"/>
</dbReference>
<dbReference type="AlphaFoldDB" id="A0A9N8ZNU6"/>
<dbReference type="Proteomes" id="UP000789706">
    <property type="component" value="Unassembled WGS sequence"/>
</dbReference>
<proteinExistence type="predicted"/>
<keyword evidence="1" id="KW-1133">Transmembrane helix</keyword>
<evidence type="ECO:0000313" key="2">
    <source>
        <dbReference type="EMBL" id="CAG8502169.1"/>
    </source>
</evidence>
<keyword evidence="3" id="KW-1185">Reference proteome</keyword>
<comment type="caution">
    <text evidence="2">The sequence shown here is derived from an EMBL/GenBank/DDBJ whole genome shotgun (WGS) entry which is preliminary data.</text>
</comment>
<evidence type="ECO:0000256" key="1">
    <source>
        <dbReference type="SAM" id="Phobius"/>
    </source>
</evidence>
<keyword evidence="1" id="KW-0472">Membrane</keyword>
<organism evidence="2 3">
    <name type="scientific">Diversispora eburnea</name>
    <dbReference type="NCBI Taxonomy" id="1213867"/>
    <lineage>
        <taxon>Eukaryota</taxon>
        <taxon>Fungi</taxon>
        <taxon>Fungi incertae sedis</taxon>
        <taxon>Mucoromycota</taxon>
        <taxon>Glomeromycotina</taxon>
        <taxon>Glomeromycetes</taxon>
        <taxon>Diversisporales</taxon>
        <taxon>Diversisporaceae</taxon>
        <taxon>Diversispora</taxon>
    </lineage>
</organism>